<dbReference type="InterPro" id="IPR013078">
    <property type="entry name" value="His_Pase_superF_clade-1"/>
</dbReference>
<protein>
    <submittedName>
        <fullName evidence="1">Phosphohistidine phosphatase</fullName>
        <ecNumber evidence="1">3.1.3.-</ecNumber>
    </submittedName>
</protein>
<dbReference type="InterPro" id="IPR029033">
    <property type="entry name" value="His_PPase_superfam"/>
</dbReference>
<dbReference type="CDD" id="cd07067">
    <property type="entry name" value="HP_PGM_like"/>
    <property type="match status" value="1"/>
</dbReference>
<gene>
    <name evidence="1" type="ORF">GGQ67_004857</name>
</gene>
<proteinExistence type="predicted"/>
<comment type="caution">
    <text evidence="1">The sequence shown here is derived from an EMBL/GenBank/DDBJ whole genome shotgun (WGS) entry which is preliminary data.</text>
</comment>
<dbReference type="SUPFAM" id="SSF53254">
    <property type="entry name" value="Phosphoglycerate mutase-like"/>
    <property type="match status" value="1"/>
</dbReference>
<dbReference type="AlphaFoldDB" id="A0A7W6D2T2"/>
<dbReference type="EMBL" id="JACIDW010000033">
    <property type="protein sequence ID" value="MBB3967161.1"/>
    <property type="molecule type" value="Genomic_DNA"/>
</dbReference>
<dbReference type="EC" id="3.1.3.-" evidence="1"/>
<dbReference type="GO" id="GO:0016787">
    <property type="term" value="F:hydrolase activity"/>
    <property type="evidence" value="ECO:0007669"/>
    <property type="project" value="UniProtKB-KW"/>
</dbReference>
<dbReference type="Gene3D" id="3.40.50.1240">
    <property type="entry name" value="Phosphoglycerate mutase-like"/>
    <property type="match status" value="1"/>
</dbReference>
<dbReference type="PANTHER" id="PTHR47623:SF1">
    <property type="entry name" value="OS09G0287300 PROTEIN"/>
    <property type="match status" value="1"/>
</dbReference>
<sequence>MTSDTPLPRYRLLLLRHAKSAWPDGVEDHDRPLGGRGLKAAPSMGRYMAREGLVPDLALISTARRTQETWALVGAELPDDIARRDVGEIYEAAADRIAAVVRGVDASVRTLLVVGHNPGLQELAIDLVADGERLAGVREKFPTGALAVIDFAVAWGAVTEGSGVLERFVVPRSLVG</sequence>
<evidence type="ECO:0000313" key="2">
    <source>
        <dbReference type="Proteomes" id="UP000582090"/>
    </source>
</evidence>
<dbReference type="Proteomes" id="UP000582090">
    <property type="component" value="Unassembled WGS sequence"/>
</dbReference>
<keyword evidence="1" id="KW-0378">Hydrolase</keyword>
<name>A0A7W6D2T2_9HYPH</name>
<organism evidence="1 2">
    <name type="scientific">Rhizobium metallidurans</name>
    <dbReference type="NCBI Taxonomy" id="1265931"/>
    <lineage>
        <taxon>Bacteria</taxon>
        <taxon>Pseudomonadati</taxon>
        <taxon>Pseudomonadota</taxon>
        <taxon>Alphaproteobacteria</taxon>
        <taxon>Hyphomicrobiales</taxon>
        <taxon>Rhizobiaceae</taxon>
        <taxon>Rhizobium/Agrobacterium group</taxon>
        <taxon>Rhizobium</taxon>
    </lineage>
</organism>
<dbReference type="Pfam" id="PF00300">
    <property type="entry name" value="His_Phos_1"/>
    <property type="match status" value="1"/>
</dbReference>
<accession>A0A7W6D2T2</accession>
<evidence type="ECO:0000313" key="1">
    <source>
        <dbReference type="EMBL" id="MBB3967161.1"/>
    </source>
</evidence>
<dbReference type="PANTHER" id="PTHR47623">
    <property type="entry name" value="OS09G0287300 PROTEIN"/>
    <property type="match status" value="1"/>
</dbReference>
<keyword evidence="2" id="KW-1185">Reference proteome</keyword>
<reference evidence="1 2" key="1">
    <citation type="submission" date="2020-08" db="EMBL/GenBank/DDBJ databases">
        <title>Genomic Encyclopedia of Type Strains, Phase IV (KMG-IV): sequencing the most valuable type-strain genomes for metagenomic binning, comparative biology and taxonomic classification.</title>
        <authorList>
            <person name="Goeker M."/>
        </authorList>
    </citation>
    <scope>NUCLEOTIDE SEQUENCE [LARGE SCALE GENOMIC DNA]</scope>
    <source>
        <strain evidence="1 2">DSM 26575</strain>
    </source>
</reference>
<dbReference type="RefSeq" id="WP_183902582.1">
    <property type="nucleotide sequence ID" value="NZ_JACIDW010000033.1"/>
</dbReference>